<keyword evidence="3" id="KW-1185">Reference proteome</keyword>
<reference evidence="3" key="1">
    <citation type="journal article" date="2010" name="Nat. Biotechnol.">
        <title>Draft genome sequence of the oilseed species Ricinus communis.</title>
        <authorList>
            <person name="Chan A.P."/>
            <person name="Crabtree J."/>
            <person name="Zhao Q."/>
            <person name="Lorenzi H."/>
            <person name="Orvis J."/>
            <person name="Puiu D."/>
            <person name="Melake-Berhan A."/>
            <person name="Jones K.M."/>
            <person name="Redman J."/>
            <person name="Chen G."/>
            <person name="Cahoon E.B."/>
            <person name="Gedil M."/>
            <person name="Stanke M."/>
            <person name="Haas B.J."/>
            <person name="Wortman J.R."/>
            <person name="Fraser-Liggett C.M."/>
            <person name="Ravel J."/>
            <person name="Rabinowicz P.D."/>
        </authorList>
    </citation>
    <scope>NUCLEOTIDE SEQUENCE [LARGE SCALE GENOMIC DNA]</scope>
    <source>
        <strain evidence="3">cv. Hale</strain>
    </source>
</reference>
<name>B9T1D6_RICCO</name>
<protein>
    <submittedName>
        <fullName evidence="2">Uncharacterized protein</fullName>
    </submittedName>
</protein>
<sequence>MIVEDEGDAITNLDDDDKDTMILVNQAPVQGFQHYLQRSTELRDGEVHHQLRSDLVEHIWNGSEAMTMIISIYYIIVSALICLKFMLSF</sequence>
<keyword evidence="1" id="KW-0812">Transmembrane</keyword>
<gene>
    <name evidence="2" type="ORF">RCOM_0444850</name>
</gene>
<dbReference type="AlphaFoldDB" id="B9T1D6"/>
<accession>B9T1D6</accession>
<feature type="transmembrane region" description="Helical" evidence="1">
    <location>
        <begin position="65"/>
        <end position="87"/>
    </location>
</feature>
<evidence type="ECO:0000313" key="2">
    <source>
        <dbReference type="EMBL" id="EEF30327.1"/>
    </source>
</evidence>
<proteinExistence type="predicted"/>
<evidence type="ECO:0000313" key="3">
    <source>
        <dbReference type="Proteomes" id="UP000008311"/>
    </source>
</evidence>
<dbReference type="Proteomes" id="UP000008311">
    <property type="component" value="Unassembled WGS sequence"/>
</dbReference>
<dbReference type="InParanoid" id="B9T1D6"/>
<keyword evidence="1" id="KW-0472">Membrane</keyword>
<organism evidence="2 3">
    <name type="scientific">Ricinus communis</name>
    <name type="common">Castor bean</name>
    <dbReference type="NCBI Taxonomy" id="3988"/>
    <lineage>
        <taxon>Eukaryota</taxon>
        <taxon>Viridiplantae</taxon>
        <taxon>Streptophyta</taxon>
        <taxon>Embryophyta</taxon>
        <taxon>Tracheophyta</taxon>
        <taxon>Spermatophyta</taxon>
        <taxon>Magnoliopsida</taxon>
        <taxon>eudicotyledons</taxon>
        <taxon>Gunneridae</taxon>
        <taxon>Pentapetalae</taxon>
        <taxon>rosids</taxon>
        <taxon>fabids</taxon>
        <taxon>Malpighiales</taxon>
        <taxon>Euphorbiaceae</taxon>
        <taxon>Acalyphoideae</taxon>
        <taxon>Acalypheae</taxon>
        <taxon>Ricinus</taxon>
    </lineage>
</organism>
<evidence type="ECO:0000256" key="1">
    <source>
        <dbReference type="SAM" id="Phobius"/>
    </source>
</evidence>
<keyword evidence="1" id="KW-1133">Transmembrane helix</keyword>
<dbReference type="EMBL" id="EQ974336">
    <property type="protein sequence ID" value="EEF30327.1"/>
    <property type="molecule type" value="Genomic_DNA"/>
</dbReference>